<dbReference type="Gene3D" id="3.20.20.70">
    <property type="entry name" value="Aldolase class I"/>
    <property type="match status" value="1"/>
</dbReference>
<keyword evidence="6" id="KW-0411">Iron-sulfur</keyword>
<keyword evidence="9" id="KW-1185">Reference proteome</keyword>
<keyword evidence="4" id="KW-0479">Metal-binding</keyword>
<dbReference type="InterPro" id="IPR013785">
    <property type="entry name" value="Aldolase_TIM"/>
</dbReference>
<dbReference type="EMBL" id="BSDY01000030">
    <property type="protein sequence ID" value="GLI57963.1"/>
    <property type="molecule type" value="Genomic_DNA"/>
</dbReference>
<dbReference type="GO" id="GO:0003824">
    <property type="term" value="F:catalytic activity"/>
    <property type="evidence" value="ECO:0007669"/>
    <property type="project" value="InterPro"/>
</dbReference>
<comment type="caution">
    <text evidence="8">The sequence shown here is derived from an EMBL/GenBank/DDBJ whole genome shotgun (WGS) entry which is preliminary data.</text>
</comment>
<evidence type="ECO:0000256" key="1">
    <source>
        <dbReference type="ARBA" id="ARBA00001966"/>
    </source>
</evidence>
<dbReference type="Pfam" id="PF04055">
    <property type="entry name" value="Radical_SAM"/>
    <property type="match status" value="1"/>
</dbReference>
<evidence type="ECO:0000256" key="5">
    <source>
        <dbReference type="ARBA" id="ARBA00023004"/>
    </source>
</evidence>
<evidence type="ECO:0000256" key="4">
    <source>
        <dbReference type="ARBA" id="ARBA00022723"/>
    </source>
</evidence>
<dbReference type="GO" id="GO:0051539">
    <property type="term" value="F:4 iron, 4 sulfur cluster binding"/>
    <property type="evidence" value="ECO:0007669"/>
    <property type="project" value="UniProtKB-KW"/>
</dbReference>
<evidence type="ECO:0000256" key="2">
    <source>
        <dbReference type="ARBA" id="ARBA00022485"/>
    </source>
</evidence>
<keyword evidence="5" id="KW-0408">Iron</keyword>
<name>A0A9W6LPM6_9FUSO</name>
<evidence type="ECO:0000256" key="6">
    <source>
        <dbReference type="ARBA" id="ARBA00023014"/>
    </source>
</evidence>
<evidence type="ECO:0000313" key="8">
    <source>
        <dbReference type="EMBL" id="GLI57963.1"/>
    </source>
</evidence>
<proteinExistence type="predicted"/>
<dbReference type="PANTHER" id="PTHR43787:SF11">
    <property type="entry name" value="UPF0026 PROTEIN SLR1464"/>
    <property type="match status" value="1"/>
</dbReference>
<organism evidence="8 9">
    <name type="scientific">Propionigenium maris DSM 9537</name>
    <dbReference type="NCBI Taxonomy" id="1123000"/>
    <lineage>
        <taxon>Bacteria</taxon>
        <taxon>Fusobacteriati</taxon>
        <taxon>Fusobacteriota</taxon>
        <taxon>Fusobacteriia</taxon>
        <taxon>Fusobacteriales</taxon>
        <taxon>Fusobacteriaceae</taxon>
        <taxon>Propionigenium</taxon>
    </lineage>
</organism>
<dbReference type="SUPFAM" id="SSF102114">
    <property type="entry name" value="Radical SAM enzymes"/>
    <property type="match status" value="1"/>
</dbReference>
<dbReference type="CDD" id="cd01335">
    <property type="entry name" value="Radical_SAM"/>
    <property type="match status" value="1"/>
</dbReference>
<evidence type="ECO:0000256" key="3">
    <source>
        <dbReference type="ARBA" id="ARBA00022691"/>
    </source>
</evidence>
<accession>A0A9W6LPM6</accession>
<dbReference type="AlphaFoldDB" id="A0A9W6LPM6"/>
<evidence type="ECO:0000259" key="7">
    <source>
        <dbReference type="Pfam" id="PF04055"/>
    </source>
</evidence>
<keyword evidence="2" id="KW-0004">4Fe-4S</keyword>
<keyword evidence="3" id="KW-0949">S-adenosyl-L-methionine</keyword>
<dbReference type="SFLD" id="SFLDS00029">
    <property type="entry name" value="Radical_SAM"/>
    <property type="match status" value="1"/>
</dbReference>
<dbReference type="Proteomes" id="UP001144471">
    <property type="component" value="Unassembled WGS sequence"/>
</dbReference>
<comment type="cofactor">
    <cofactor evidence="1">
        <name>[4Fe-4S] cluster</name>
        <dbReference type="ChEBI" id="CHEBI:49883"/>
    </cofactor>
</comment>
<dbReference type="GO" id="GO:0046872">
    <property type="term" value="F:metal ion binding"/>
    <property type="evidence" value="ECO:0007669"/>
    <property type="project" value="UniProtKB-KW"/>
</dbReference>
<protein>
    <recommendedName>
        <fullName evidence="7">Radical SAM core domain-containing protein</fullName>
    </recommendedName>
</protein>
<feature type="domain" description="Radical SAM core" evidence="7">
    <location>
        <begin position="27"/>
        <end position="182"/>
    </location>
</feature>
<evidence type="ECO:0000313" key="9">
    <source>
        <dbReference type="Proteomes" id="UP001144471"/>
    </source>
</evidence>
<sequence length="228" mass="26604">MDPFSISDVYLGANNMRCININPLPENYCSFDCIFCPLGRTKVKTEERFYFEETKRFLVEVEKVIKKERIEYVFIDPDGEALANSEILDIIRLLKDNNIVVKLLCNGYLVNREGYIDVLNECDEIIGELMVTTEEKFQKILRPLEGYTLEEHISNMASFNKQYSGKFILDITLLKDISDSDIDIEKLKEYIDIIKPDEFFLETPRGKFEKALGVSEKKINELRKRLSK</sequence>
<dbReference type="InterPro" id="IPR058240">
    <property type="entry name" value="rSAM_sf"/>
</dbReference>
<dbReference type="RefSeq" id="WP_281837640.1">
    <property type="nucleotide sequence ID" value="NZ_BSDY01000030.1"/>
</dbReference>
<dbReference type="PANTHER" id="PTHR43787">
    <property type="entry name" value="FEMO COFACTOR BIOSYNTHESIS PROTEIN NIFB-RELATED"/>
    <property type="match status" value="1"/>
</dbReference>
<gene>
    <name evidence="8" type="ORF">PM10SUCC1_34770</name>
</gene>
<reference evidence="8" key="1">
    <citation type="submission" date="2022-12" db="EMBL/GenBank/DDBJ databases">
        <title>Reference genome sequencing for broad-spectrum identification of bacterial and archaeal isolates by mass spectrometry.</title>
        <authorList>
            <person name="Sekiguchi Y."/>
            <person name="Tourlousse D.M."/>
        </authorList>
    </citation>
    <scope>NUCLEOTIDE SEQUENCE</scope>
    <source>
        <strain evidence="8">10succ1</strain>
    </source>
</reference>
<dbReference type="InterPro" id="IPR007197">
    <property type="entry name" value="rSAM"/>
</dbReference>